<dbReference type="Gene3D" id="3.40.50.150">
    <property type="entry name" value="Vaccinia Virus protein VP39"/>
    <property type="match status" value="1"/>
</dbReference>
<evidence type="ECO:0000259" key="6">
    <source>
        <dbReference type="Pfam" id="PF13649"/>
    </source>
</evidence>
<feature type="domain" description="Methyltransferase" evidence="6">
    <location>
        <begin position="34"/>
        <end position="126"/>
    </location>
</feature>
<dbReference type="EMBL" id="JAATJL010000001">
    <property type="protein sequence ID" value="NJC22289.1"/>
    <property type="molecule type" value="Genomic_DNA"/>
</dbReference>
<dbReference type="AlphaFoldDB" id="A0A846RMF2"/>
<evidence type="ECO:0000313" key="7">
    <source>
        <dbReference type="EMBL" id="NJC22289.1"/>
    </source>
</evidence>
<comment type="catalytic activity">
    <reaction evidence="5">
        <text>trans-aconitate + S-adenosyl-L-methionine = (E)-3-(methoxycarbonyl)pent-2-enedioate + S-adenosyl-L-homocysteine</text>
        <dbReference type="Rhea" id="RHEA:14969"/>
        <dbReference type="ChEBI" id="CHEBI:15708"/>
        <dbReference type="ChEBI" id="CHEBI:57470"/>
        <dbReference type="ChEBI" id="CHEBI:57856"/>
        <dbReference type="ChEBI" id="CHEBI:59789"/>
        <dbReference type="EC" id="2.1.1.144"/>
    </reaction>
</comment>
<dbReference type="NCBIfam" id="NF010703">
    <property type="entry name" value="PRK14103.1"/>
    <property type="match status" value="1"/>
</dbReference>
<keyword evidence="8" id="KW-1185">Reference proteome</keyword>
<dbReference type="Proteomes" id="UP000547458">
    <property type="component" value="Unassembled WGS sequence"/>
</dbReference>
<protein>
    <recommendedName>
        <fullName evidence="5">Trans-aconitate 2-methyltransferase</fullName>
        <ecNumber evidence="5">2.1.1.144</ecNumber>
    </recommendedName>
</protein>
<gene>
    <name evidence="5" type="primary">tam</name>
    <name evidence="7" type="ORF">BJ994_001365</name>
</gene>
<evidence type="ECO:0000256" key="5">
    <source>
        <dbReference type="HAMAP-Rule" id="MF_00560"/>
    </source>
</evidence>
<keyword evidence="1 5" id="KW-0963">Cytoplasm</keyword>
<dbReference type="PANTHER" id="PTHR43861:SF1">
    <property type="entry name" value="TRANS-ACONITATE 2-METHYLTRANSFERASE"/>
    <property type="match status" value="1"/>
</dbReference>
<dbReference type="HAMAP" id="MF_00560">
    <property type="entry name" value="Tran_acon_Me_trans"/>
    <property type="match status" value="1"/>
</dbReference>
<accession>A0A846RMF2</accession>
<comment type="caution">
    <text evidence="7">The sequence shown here is derived from an EMBL/GenBank/DDBJ whole genome shotgun (WGS) entry which is preliminary data.</text>
</comment>
<evidence type="ECO:0000256" key="3">
    <source>
        <dbReference type="ARBA" id="ARBA00022679"/>
    </source>
</evidence>
<keyword evidence="3 5" id="KW-0808">Transferase</keyword>
<dbReference type="CDD" id="cd02440">
    <property type="entry name" value="AdoMet_MTases"/>
    <property type="match status" value="1"/>
</dbReference>
<evidence type="ECO:0000256" key="4">
    <source>
        <dbReference type="ARBA" id="ARBA00022691"/>
    </source>
</evidence>
<comment type="similarity">
    <text evidence="5">Belongs to the methyltransferase superfamily. Tam family.</text>
</comment>
<dbReference type="EC" id="2.1.1.144" evidence="5"/>
<dbReference type="Gene3D" id="1.10.150.290">
    <property type="entry name" value="S-adenosyl-L-methionine-dependent methyltransferases"/>
    <property type="match status" value="1"/>
</dbReference>
<sequence length="261" mass="29007">MRWDPTQYALFFDHRSRPFFDLVGRIEHPAPNRVVDLDCGPGELTSVLARRWPDAEVVGMDSSPEMVERARALPDRPANLTFTVSDVREFTVEAGTDVVISNALLQWVPGHQALLERWANGLEAGGWLAMQVPGNFSSPSHVLMRELADSPRWKPELNGVLRHDDAVSEPGEYLRLLRGAGLEVDAWETTYQHLLQGKDPVLEWVRGTGLRPVLAVLEPDDADEFERSYAALLAEAYPAGADGTVFPFRRIFAVGVKLPAA</sequence>
<evidence type="ECO:0000313" key="8">
    <source>
        <dbReference type="Proteomes" id="UP000547458"/>
    </source>
</evidence>
<dbReference type="InterPro" id="IPR041698">
    <property type="entry name" value="Methyltransf_25"/>
</dbReference>
<dbReference type="Pfam" id="PF13649">
    <property type="entry name" value="Methyltransf_25"/>
    <property type="match status" value="1"/>
</dbReference>
<organism evidence="7 8">
    <name type="scientific">Arthrobacter pigmenti</name>
    <dbReference type="NCBI Taxonomy" id="271432"/>
    <lineage>
        <taxon>Bacteria</taxon>
        <taxon>Bacillati</taxon>
        <taxon>Actinomycetota</taxon>
        <taxon>Actinomycetes</taxon>
        <taxon>Micrococcales</taxon>
        <taxon>Micrococcaceae</taxon>
        <taxon>Arthrobacter</taxon>
    </lineage>
</organism>
<dbReference type="InterPro" id="IPR023149">
    <property type="entry name" value="Trans_acon_MeTrfase_C"/>
</dbReference>
<dbReference type="GO" id="GO:0005737">
    <property type="term" value="C:cytoplasm"/>
    <property type="evidence" value="ECO:0007669"/>
    <property type="project" value="UniProtKB-SubCell"/>
</dbReference>
<name>A0A846RMF2_9MICC</name>
<keyword evidence="2 5" id="KW-0489">Methyltransferase</keyword>
<comment type="subcellular location">
    <subcellularLocation>
        <location evidence="5">Cytoplasm</location>
    </subcellularLocation>
</comment>
<reference evidence="7 8" key="1">
    <citation type="submission" date="2020-03" db="EMBL/GenBank/DDBJ databases">
        <title>Sequencing the genomes of 1000 actinobacteria strains.</title>
        <authorList>
            <person name="Klenk H.-P."/>
        </authorList>
    </citation>
    <scope>NUCLEOTIDE SEQUENCE [LARGE SCALE GENOMIC DNA]</scope>
    <source>
        <strain evidence="7 8">DSM 16403</strain>
    </source>
</reference>
<dbReference type="InterPro" id="IPR029063">
    <property type="entry name" value="SAM-dependent_MTases_sf"/>
</dbReference>
<evidence type="ECO:0000256" key="2">
    <source>
        <dbReference type="ARBA" id="ARBA00022603"/>
    </source>
</evidence>
<comment type="function">
    <text evidence="5">Catalyzes the S-adenosylmethionine monomethyl esterification of trans-aconitate.</text>
</comment>
<evidence type="ECO:0000256" key="1">
    <source>
        <dbReference type="ARBA" id="ARBA00022490"/>
    </source>
</evidence>
<keyword evidence="4 5" id="KW-0949">S-adenosyl-L-methionine</keyword>
<proteinExistence type="inferred from homology"/>
<dbReference type="RefSeq" id="WP_167992790.1">
    <property type="nucleotide sequence ID" value="NZ_JAATJL010000001.1"/>
</dbReference>
<dbReference type="InterPro" id="IPR023506">
    <property type="entry name" value="Trans-aconitate_MeTrfase"/>
</dbReference>
<dbReference type="PANTHER" id="PTHR43861">
    <property type="entry name" value="TRANS-ACONITATE 2-METHYLTRANSFERASE-RELATED"/>
    <property type="match status" value="1"/>
</dbReference>
<dbReference type="GO" id="GO:0030798">
    <property type="term" value="F:trans-aconitate 2-methyltransferase activity"/>
    <property type="evidence" value="ECO:0007669"/>
    <property type="project" value="UniProtKB-UniRule"/>
</dbReference>
<dbReference type="GO" id="GO:0032259">
    <property type="term" value="P:methylation"/>
    <property type="evidence" value="ECO:0007669"/>
    <property type="project" value="UniProtKB-KW"/>
</dbReference>
<dbReference type="SUPFAM" id="SSF53335">
    <property type="entry name" value="S-adenosyl-L-methionine-dependent methyltransferases"/>
    <property type="match status" value="1"/>
</dbReference>